<keyword evidence="3" id="KW-1185">Reference proteome</keyword>
<dbReference type="EMBL" id="JABACJ020000014">
    <property type="protein sequence ID" value="MBU3877068.1"/>
    <property type="molecule type" value="Genomic_DNA"/>
</dbReference>
<evidence type="ECO:0000256" key="1">
    <source>
        <dbReference type="SAM" id="Phobius"/>
    </source>
</evidence>
<gene>
    <name evidence="2" type="primary">dltD</name>
    <name evidence="2" type="ORF">HGO97_014755</name>
</gene>
<feature type="transmembrane region" description="Helical" evidence="1">
    <location>
        <begin position="9"/>
        <end position="26"/>
    </location>
</feature>
<sequence>MKSRLLKKVIVLFAAVATIILIAYVFEGYLDKRIDEMYHVSDYTKVLNQQFDDYTKDKGQLILERSADNGNVILLGSSELQSWAGQNPINMFPNSTLDEDLTIVGQAYVQSLLHSMKVGTRALEDEKKIAIVVSLQWFFGDDIDVNGFAANFSEYQFYEMMKNDRVSHESKLYVCKRTDELLRDIQGYDDIKVYAWLYTRDSALGNAGLTVLKPYYSLRHRLLEMKDKWDTYQILKKTALDAKTPETLEIDWNQAMEDAQKEGEKFCTNNEFYVENSYYTQYLADTIQDLKGVESETKMESKEFEDFKMFLQICKENGVEPYIIMMNTNGLYYDYVGIDQEKRNALYDRVEQAAKEQGAAYLRLSDKEYEPYFMLDVMHLGWKGWLYVDEQISEHFSEVQGK</sequence>
<protein>
    <submittedName>
        <fullName evidence="2">D-alanyl-lipoteichoic acid biosynthesis protein DltD</fullName>
    </submittedName>
</protein>
<dbReference type="InterPro" id="IPR023896">
    <property type="entry name" value="LTA_DltD"/>
</dbReference>
<dbReference type="PANTHER" id="PTHR40039">
    <property type="entry name" value="PROTEIN DLTD"/>
    <property type="match status" value="1"/>
</dbReference>
<name>A0ABS6D632_9FIRM</name>
<organism evidence="2 3">
    <name type="scientific">Faecalicatena faecalis</name>
    <dbReference type="NCBI Taxonomy" id="2726362"/>
    <lineage>
        <taxon>Bacteria</taxon>
        <taxon>Bacillati</taxon>
        <taxon>Bacillota</taxon>
        <taxon>Clostridia</taxon>
        <taxon>Lachnospirales</taxon>
        <taxon>Lachnospiraceae</taxon>
        <taxon>Faecalicatena</taxon>
    </lineage>
</organism>
<accession>A0ABS6D632</accession>
<evidence type="ECO:0000313" key="2">
    <source>
        <dbReference type="EMBL" id="MBU3877068.1"/>
    </source>
</evidence>
<dbReference type="PANTHER" id="PTHR40039:SF1">
    <property type="entry name" value="PROTEIN DLTD"/>
    <property type="match status" value="1"/>
</dbReference>
<dbReference type="NCBIfam" id="TIGR04092">
    <property type="entry name" value="LTA_DltD"/>
    <property type="match status" value="1"/>
</dbReference>
<dbReference type="Pfam" id="PF04914">
    <property type="entry name" value="DltD"/>
    <property type="match status" value="1"/>
</dbReference>
<dbReference type="InterPro" id="IPR006998">
    <property type="entry name" value="DltD"/>
</dbReference>
<comment type="caution">
    <text evidence="2">The sequence shown here is derived from an EMBL/GenBank/DDBJ whole genome shotgun (WGS) entry which is preliminary data.</text>
</comment>
<reference evidence="2 3" key="1">
    <citation type="submission" date="2021-06" db="EMBL/GenBank/DDBJ databases">
        <title>Faecalicatena sp. nov. isolated from porcine feces.</title>
        <authorList>
            <person name="Oh B.S."/>
            <person name="Lee J.H."/>
        </authorList>
    </citation>
    <scope>NUCLEOTIDE SEQUENCE [LARGE SCALE GENOMIC DNA]</scope>
    <source>
        <strain evidence="2 3">AGMB00832</strain>
    </source>
</reference>
<dbReference type="RefSeq" id="WP_216243095.1">
    <property type="nucleotide sequence ID" value="NZ_JABACJ020000014.1"/>
</dbReference>
<keyword evidence="1" id="KW-1133">Transmembrane helix</keyword>
<proteinExistence type="predicted"/>
<evidence type="ECO:0000313" key="3">
    <source>
        <dbReference type="Proteomes" id="UP000723714"/>
    </source>
</evidence>
<keyword evidence="1" id="KW-0472">Membrane</keyword>
<dbReference type="Proteomes" id="UP000723714">
    <property type="component" value="Unassembled WGS sequence"/>
</dbReference>
<keyword evidence="1" id="KW-0812">Transmembrane</keyword>